<dbReference type="GO" id="GO:1904680">
    <property type="term" value="F:peptide transmembrane transporter activity"/>
    <property type="evidence" value="ECO:0007669"/>
    <property type="project" value="TreeGrafter"/>
</dbReference>
<keyword evidence="6" id="KW-1185">Reference proteome</keyword>
<dbReference type="InterPro" id="IPR030678">
    <property type="entry name" value="Peptide/Ni-bd"/>
</dbReference>
<dbReference type="SUPFAM" id="SSF53850">
    <property type="entry name" value="Periplasmic binding protein-like II"/>
    <property type="match status" value="1"/>
</dbReference>
<dbReference type="eggNOG" id="COG0747">
    <property type="taxonomic scope" value="Bacteria"/>
</dbReference>
<dbReference type="PROSITE" id="PS51257">
    <property type="entry name" value="PROKAR_LIPOPROTEIN"/>
    <property type="match status" value="1"/>
</dbReference>
<dbReference type="InterPro" id="IPR039424">
    <property type="entry name" value="SBP_5"/>
</dbReference>
<feature type="domain" description="Solute-binding protein family 5" evidence="4">
    <location>
        <begin position="80"/>
        <end position="456"/>
    </location>
</feature>
<comment type="caution">
    <text evidence="5">The sequence shown here is derived from an EMBL/GenBank/DDBJ whole genome shotgun (WGS) entry which is preliminary data.</text>
</comment>
<feature type="signal peptide" evidence="3">
    <location>
        <begin position="1"/>
        <end position="21"/>
    </location>
</feature>
<evidence type="ECO:0000313" key="6">
    <source>
        <dbReference type="Proteomes" id="UP000014115"/>
    </source>
</evidence>
<dbReference type="OrthoDB" id="9801912at2"/>
<dbReference type="InterPro" id="IPR000914">
    <property type="entry name" value="SBP_5_dom"/>
</dbReference>
<dbReference type="NCBIfam" id="NF011689">
    <property type="entry name" value="PRK15109.1"/>
    <property type="match status" value="1"/>
</dbReference>
<reference evidence="5 6" key="1">
    <citation type="journal article" date="2012" name="J. Bacteriol.">
        <title>Genome Sequence of Idiomarina xiamenensis Type Strain 10-D-4.</title>
        <authorList>
            <person name="Lai Q."/>
            <person name="Wang L."/>
            <person name="Wang W."/>
            <person name="Shao Z."/>
        </authorList>
    </citation>
    <scope>NUCLEOTIDE SEQUENCE [LARGE SCALE GENOMIC DNA]</scope>
    <source>
        <strain evidence="5 6">10-D-4</strain>
    </source>
</reference>
<evidence type="ECO:0000313" key="5">
    <source>
        <dbReference type="EMBL" id="EKE84767.1"/>
    </source>
</evidence>
<dbReference type="Pfam" id="PF00496">
    <property type="entry name" value="SBP_bac_5"/>
    <property type="match status" value="1"/>
</dbReference>
<dbReference type="Gene3D" id="3.40.190.10">
    <property type="entry name" value="Periplasmic binding protein-like II"/>
    <property type="match status" value="1"/>
</dbReference>
<dbReference type="CDD" id="cd08493">
    <property type="entry name" value="PBP2_DppA_like"/>
    <property type="match status" value="1"/>
</dbReference>
<gene>
    <name evidence="5" type="ORF">A10D4_04115</name>
</gene>
<dbReference type="GO" id="GO:0043190">
    <property type="term" value="C:ATP-binding cassette (ABC) transporter complex"/>
    <property type="evidence" value="ECO:0007669"/>
    <property type="project" value="InterPro"/>
</dbReference>
<evidence type="ECO:0000256" key="2">
    <source>
        <dbReference type="ARBA" id="ARBA00022729"/>
    </source>
</evidence>
<dbReference type="Gene3D" id="3.10.105.10">
    <property type="entry name" value="Dipeptide-binding Protein, Domain 3"/>
    <property type="match status" value="1"/>
</dbReference>
<dbReference type="AlphaFoldDB" id="K2KDH6"/>
<feature type="chain" id="PRO_5003862828" evidence="3">
    <location>
        <begin position="22"/>
        <end position="546"/>
    </location>
</feature>
<dbReference type="PIRSF" id="PIRSF002741">
    <property type="entry name" value="MppA"/>
    <property type="match status" value="1"/>
</dbReference>
<dbReference type="GO" id="GO:0030288">
    <property type="term" value="C:outer membrane-bounded periplasmic space"/>
    <property type="evidence" value="ECO:0007669"/>
    <property type="project" value="TreeGrafter"/>
</dbReference>
<dbReference type="PANTHER" id="PTHR30290">
    <property type="entry name" value="PERIPLASMIC BINDING COMPONENT OF ABC TRANSPORTER"/>
    <property type="match status" value="1"/>
</dbReference>
<protein>
    <submittedName>
        <fullName evidence="5">Peptide ABC transporter substrate-binding protein</fullName>
    </submittedName>
</protein>
<dbReference type="STRING" id="740709.A10D4_04115"/>
<proteinExistence type="inferred from homology"/>
<dbReference type="RefSeq" id="WP_008487917.1">
    <property type="nucleotide sequence ID" value="NZ_AMRG01000004.1"/>
</dbReference>
<evidence type="ECO:0000256" key="3">
    <source>
        <dbReference type="SAM" id="SignalP"/>
    </source>
</evidence>
<dbReference type="EMBL" id="AMRG01000004">
    <property type="protein sequence ID" value="EKE84767.1"/>
    <property type="molecule type" value="Genomic_DNA"/>
</dbReference>
<name>K2KDH6_9GAMM</name>
<sequence length="546" mass="61957">MKIRSTLLSTGWLSLVGVLLAGCQPQQRPEPLQQGLIYCSEGNPESFNPQLGTSGTTIDATAAQLYDRLLDYDADEKRFLPALATDWQVLDDGHRYRFHLRHDVQFHHTDYFSPSRTFNADDVLFSFRRWLDKNSAYHRVNGGSYPFFTATGLDQLITAVTKVDDYTVDIELQYSDSSFLANLASDFAIILSAEYAQQLQANGYPERIDRLPIGTGPFVFEQFRKDVLIRYQRNPDYWREGPYIEQLVYSITPNANKRMLKLLTGECDVIPYPLISEIDTLVDNRSIDVSSEISPNVAFWAFNTERPPFDDARVRRALSYAINQAAIIQAIYYGNAKQADSLLPQTSWAFANVSEAYEYNPARARQLLDEAGYGRLSIDIWAMPVQRAYNPNAYRMAELIQADLARIGVDAHIISYEWNTFRRRLARGEHDSVLIGWSADNADPDNFFRPLLSCAAVATGNNRANWCNAAFDNIIFDAISSSDREQRQRLYDRAQRLVAEQMPLVPIAHSLRYQASQASISGIKPPAYGGISFRQARIDRAATEEQ</sequence>
<organism evidence="5 6">
    <name type="scientific">Idiomarina xiamenensis 10-D-4</name>
    <dbReference type="NCBI Taxonomy" id="740709"/>
    <lineage>
        <taxon>Bacteria</taxon>
        <taxon>Pseudomonadati</taxon>
        <taxon>Pseudomonadota</taxon>
        <taxon>Gammaproteobacteria</taxon>
        <taxon>Alteromonadales</taxon>
        <taxon>Idiomarinaceae</taxon>
        <taxon>Idiomarina</taxon>
    </lineage>
</organism>
<dbReference type="Proteomes" id="UP000014115">
    <property type="component" value="Unassembled WGS sequence"/>
</dbReference>
<keyword evidence="2 3" id="KW-0732">Signal</keyword>
<comment type="similarity">
    <text evidence="1">Belongs to the bacterial solute-binding protein 5 family.</text>
</comment>
<dbReference type="PATRIC" id="fig|740709.3.peg.833"/>
<dbReference type="GO" id="GO:0042938">
    <property type="term" value="P:dipeptide transport"/>
    <property type="evidence" value="ECO:0007669"/>
    <property type="project" value="TreeGrafter"/>
</dbReference>
<evidence type="ECO:0000256" key="1">
    <source>
        <dbReference type="ARBA" id="ARBA00005695"/>
    </source>
</evidence>
<accession>K2KDH6</accession>
<dbReference type="Gene3D" id="3.90.76.10">
    <property type="entry name" value="Dipeptide-binding Protein, Domain 1"/>
    <property type="match status" value="1"/>
</dbReference>
<dbReference type="PANTHER" id="PTHR30290:SF38">
    <property type="entry name" value="D,D-DIPEPTIDE-BINDING PERIPLASMIC PROTEIN DDPA-RELATED"/>
    <property type="match status" value="1"/>
</dbReference>
<evidence type="ECO:0000259" key="4">
    <source>
        <dbReference type="Pfam" id="PF00496"/>
    </source>
</evidence>